<evidence type="ECO:0000256" key="6">
    <source>
        <dbReference type="ARBA" id="ARBA00022989"/>
    </source>
</evidence>
<dbReference type="GO" id="GO:0004984">
    <property type="term" value="F:olfactory receptor activity"/>
    <property type="evidence" value="ECO:0007669"/>
    <property type="project" value="InterPro"/>
</dbReference>
<dbReference type="GO" id="GO:0007165">
    <property type="term" value="P:signal transduction"/>
    <property type="evidence" value="ECO:0007669"/>
    <property type="project" value="UniProtKB-KW"/>
</dbReference>
<evidence type="ECO:0000256" key="4">
    <source>
        <dbReference type="ARBA" id="ARBA00022692"/>
    </source>
</evidence>
<keyword evidence="4 10" id="KW-0812">Transmembrane</keyword>
<keyword evidence="6 10" id="KW-1133">Transmembrane helix</keyword>
<feature type="transmembrane region" description="Helical" evidence="10">
    <location>
        <begin position="500"/>
        <end position="524"/>
    </location>
</feature>
<evidence type="ECO:0000256" key="1">
    <source>
        <dbReference type="ARBA" id="ARBA00004651"/>
    </source>
</evidence>
<keyword evidence="3" id="KW-0716">Sensory transduction</keyword>
<proteinExistence type="predicted"/>
<dbReference type="Proteomes" id="UP000667349">
    <property type="component" value="Unassembled WGS sequence"/>
</dbReference>
<feature type="non-terminal residue" evidence="11">
    <location>
        <position position="622"/>
    </location>
</feature>
<evidence type="ECO:0000313" key="11">
    <source>
        <dbReference type="EMBL" id="KAG5311450.1"/>
    </source>
</evidence>
<feature type="transmembrane region" description="Helical" evidence="10">
    <location>
        <begin position="387"/>
        <end position="411"/>
    </location>
</feature>
<keyword evidence="7 10" id="KW-0472">Membrane</keyword>
<feature type="transmembrane region" description="Helical" evidence="10">
    <location>
        <begin position="76"/>
        <end position="96"/>
    </location>
</feature>
<gene>
    <name evidence="11" type="primary">Or47b</name>
    <name evidence="11" type="ORF">G6Z75_0014026</name>
</gene>
<keyword evidence="9" id="KW-0807">Transducer</keyword>
<evidence type="ECO:0000256" key="9">
    <source>
        <dbReference type="ARBA" id="ARBA00023224"/>
    </source>
</evidence>
<feature type="transmembrane region" description="Helical" evidence="10">
    <location>
        <begin position="431"/>
        <end position="460"/>
    </location>
</feature>
<feature type="transmembrane region" description="Helical" evidence="10">
    <location>
        <begin position="249"/>
        <end position="270"/>
    </location>
</feature>
<feature type="transmembrane region" description="Helical" evidence="10">
    <location>
        <begin position="40"/>
        <end position="61"/>
    </location>
</feature>
<evidence type="ECO:0000256" key="5">
    <source>
        <dbReference type="ARBA" id="ARBA00022725"/>
    </source>
</evidence>
<comment type="subcellular location">
    <subcellularLocation>
        <location evidence="1">Cell membrane</location>
        <topology evidence="1">Multi-pass membrane protein</topology>
    </subcellularLocation>
</comment>
<accession>A0A836JH52</accession>
<evidence type="ECO:0000256" key="10">
    <source>
        <dbReference type="SAM" id="Phobius"/>
    </source>
</evidence>
<keyword evidence="2" id="KW-1003">Cell membrane</keyword>
<reference evidence="11" key="1">
    <citation type="submission" date="2020-02" db="EMBL/GenBank/DDBJ databases">
        <title>Relaxed selection underlies rapid genomic changes in the transitions from sociality to social parasitism in ants.</title>
        <authorList>
            <person name="Bi X."/>
        </authorList>
    </citation>
    <scope>NUCLEOTIDE SEQUENCE</scope>
    <source>
        <strain evidence="11">BGI-DK2013a</strain>
        <tissue evidence="11">Whole body</tissue>
    </source>
</reference>
<organism evidence="11 12">
    <name type="scientific">Acromyrmex insinuator</name>
    <dbReference type="NCBI Taxonomy" id="230686"/>
    <lineage>
        <taxon>Eukaryota</taxon>
        <taxon>Metazoa</taxon>
        <taxon>Ecdysozoa</taxon>
        <taxon>Arthropoda</taxon>
        <taxon>Hexapoda</taxon>
        <taxon>Insecta</taxon>
        <taxon>Pterygota</taxon>
        <taxon>Neoptera</taxon>
        <taxon>Endopterygota</taxon>
        <taxon>Hymenoptera</taxon>
        <taxon>Apocrita</taxon>
        <taxon>Aculeata</taxon>
        <taxon>Formicoidea</taxon>
        <taxon>Formicidae</taxon>
        <taxon>Myrmicinae</taxon>
        <taxon>Acromyrmex</taxon>
    </lineage>
</organism>
<feature type="transmembrane region" description="Helical" evidence="10">
    <location>
        <begin position="12"/>
        <end position="28"/>
    </location>
</feature>
<evidence type="ECO:0000256" key="8">
    <source>
        <dbReference type="ARBA" id="ARBA00023170"/>
    </source>
</evidence>
<evidence type="ECO:0000256" key="2">
    <source>
        <dbReference type="ARBA" id="ARBA00022475"/>
    </source>
</evidence>
<dbReference type="GO" id="GO:0005549">
    <property type="term" value="F:odorant binding"/>
    <property type="evidence" value="ECO:0007669"/>
    <property type="project" value="InterPro"/>
</dbReference>
<evidence type="ECO:0000256" key="3">
    <source>
        <dbReference type="ARBA" id="ARBA00022606"/>
    </source>
</evidence>
<dbReference type="InterPro" id="IPR004117">
    <property type="entry name" value="7tm6_olfct_rcpt"/>
</dbReference>
<feature type="transmembrane region" description="Helical" evidence="10">
    <location>
        <begin position="132"/>
        <end position="154"/>
    </location>
</feature>
<protein>
    <submittedName>
        <fullName evidence="11">OR47B protein</fullName>
    </submittedName>
</protein>
<dbReference type="PANTHER" id="PTHR21137:SF35">
    <property type="entry name" value="ODORANT RECEPTOR 19A-RELATED"/>
    <property type="match status" value="1"/>
</dbReference>
<dbReference type="AlphaFoldDB" id="A0A836JH52"/>
<feature type="non-terminal residue" evidence="11">
    <location>
        <position position="1"/>
    </location>
</feature>
<feature type="transmembrane region" description="Helical" evidence="10">
    <location>
        <begin position="178"/>
        <end position="204"/>
    </location>
</feature>
<feature type="transmembrane region" description="Helical" evidence="10">
    <location>
        <begin position="276"/>
        <end position="296"/>
    </location>
</feature>
<keyword evidence="12" id="KW-1185">Reference proteome</keyword>
<keyword evidence="8" id="KW-0675">Receptor</keyword>
<dbReference type="EMBL" id="JAANHZ010000393">
    <property type="protein sequence ID" value="KAG5311450.1"/>
    <property type="molecule type" value="Genomic_DNA"/>
</dbReference>
<dbReference type="GO" id="GO:0005886">
    <property type="term" value="C:plasma membrane"/>
    <property type="evidence" value="ECO:0007669"/>
    <property type="project" value="UniProtKB-SubCell"/>
</dbReference>
<comment type="caution">
    <text evidence="11">The sequence shown here is derived from an EMBL/GenBank/DDBJ whole genome shotgun (WGS) entry which is preliminary data.</text>
</comment>
<name>A0A836JH52_9HYME</name>
<evidence type="ECO:0000313" key="12">
    <source>
        <dbReference type="Proteomes" id="UP000667349"/>
    </source>
</evidence>
<dbReference type="PANTHER" id="PTHR21137">
    <property type="entry name" value="ODORANT RECEPTOR"/>
    <property type="match status" value="1"/>
</dbReference>
<sequence>MQEKVTLKKTIAIMKLSLFVIWFWPLPLGTSKCKILCVKLYQYICILMTTGVIASVIYGLVKNKNTNDLDSFMRSLFSLVTLCHVIGNIWCHLIIYQRLQYVTLEMENFCALIKPHEETIVQREYVDKYSNFYGFCISLFYMSLFGLFIGPVMLDQPLPTAAEFPFDASHQPLRAITYIHQIIVGLFISAHLCVNAFMALLLWLASARFKLLTEEFRTITNIYNLAKCIEKHQKLIKYAGEVALTVRPFAMVTVLFTTVALITFGLIFIAKVPLSLKIQCILLSSCALLEVFMYAWPAEHLIHVSTSVAQAAFETDWYAKSEYLRKNLQMVILRSQKPILVALPCGLPSLSLRYYASNITFEAEYFCNSMKPREEVVIQRYIDKCAAFYGVSSIIFYFIVVAACAIAPMIHQPFPMLIEYPFDVYYEPLRTIIYAHQAIVGFIVSGQLCLNTFVATLLWFASARFEIIIEDLRTFTNVYQLTKCIKEHQKILEYTAEVIIVARCFALTCICCSTINLIIIGVSFLTNQSLVLRFKYTFMILACLAEVFMFAWPAERLIFLSNDISQAAFDTHWYNQSDEIRKLLQIIMLRSQKVVTIAVPCITPSISFNYLTSVRKRDRDLN</sequence>
<evidence type="ECO:0000256" key="7">
    <source>
        <dbReference type="ARBA" id="ARBA00023136"/>
    </source>
</evidence>
<keyword evidence="5" id="KW-0552">Olfaction</keyword>
<dbReference type="Pfam" id="PF02949">
    <property type="entry name" value="7tm_6"/>
    <property type="match status" value="2"/>
</dbReference>
<feature type="transmembrane region" description="Helical" evidence="10">
    <location>
        <begin position="536"/>
        <end position="554"/>
    </location>
</feature>